<comment type="caution">
    <text evidence="1">The sequence shown here is derived from an EMBL/GenBank/DDBJ whole genome shotgun (WGS) entry which is preliminary data.</text>
</comment>
<dbReference type="EMBL" id="CM043015">
    <property type="protein sequence ID" value="KAI4470936.1"/>
    <property type="molecule type" value="Genomic_DNA"/>
</dbReference>
<evidence type="ECO:0000313" key="1">
    <source>
        <dbReference type="EMBL" id="KAI4470936.1"/>
    </source>
</evidence>
<proteinExistence type="predicted"/>
<reference evidence="1" key="1">
    <citation type="submission" date="2022-04" db="EMBL/GenBank/DDBJ databases">
        <title>Chromosome-scale genome assembly of Holotrichia oblita Faldermann.</title>
        <authorList>
            <person name="Rongchong L."/>
        </authorList>
    </citation>
    <scope>NUCLEOTIDE SEQUENCE</scope>
    <source>
        <strain evidence="1">81SQS9</strain>
    </source>
</reference>
<keyword evidence="2" id="KW-1185">Reference proteome</keyword>
<gene>
    <name evidence="1" type="ORF">MML48_1g16075</name>
</gene>
<evidence type="ECO:0000313" key="2">
    <source>
        <dbReference type="Proteomes" id="UP001056778"/>
    </source>
</evidence>
<sequence length="203" mass="23719">MSTKLTYFDFRGLGESLRYLLRYAGVDFEDIRITFEEWPKVKTSMPFGQMPLYEEKGKTVTQSLAIARYIAKKAKLVGKNDWEDLEIDAIVDTINDIRQKITQYYFETDAELKKKQKEGPLFKETIPYYFERLENIAKENSGYMAVGRLTWADFYFAAVGNAMNHFSGIDLLKDRPNLQAVKNRVENLPAIKKWIEIRPKSDF</sequence>
<organism evidence="1 2">
    <name type="scientific">Holotrichia oblita</name>
    <name type="common">Chafer beetle</name>
    <dbReference type="NCBI Taxonomy" id="644536"/>
    <lineage>
        <taxon>Eukaryota</taxon>
        <taxon>Metazoa</taxon>
        <taxon>Ecdysozoa</taxon>
        <taxon>Arthropoda</taxon>
        <taxon>Hexapoda</taxon>
        <taxon>Insecta</taxon>
        <taxon>Pterygota</taxon>
        <taxon>Neoptera</taxon>
        <taxon>Endopterygota</taxon>
        <taxon>Coleoptera</taxon>
        <taxon>Polyphaga</taxon>
        <taxon>Scarabaeiformia</taxon>
        <taxon>Scarabaeidae</taxon>
        <taxon>Melolonthinae</taxon>
        <taxon>Holotrichia</taxon>
    </lineage>
</organism>
<protein>
    <submittedName>
        <fullName evidence="1">Glutathione s-transferase</fullName>
    </submittedName>
</protein>
<dbReference type="Proteomes" id="UP001056778">
    <property type="component" value="Chromosome 1"/>
</dbReference>
<accession>A0ACB9TVX0</accession>
<name>A0ACB9TVX0_HOLOL</name>